<evidence type="ECO:0000256" key="2">
    <source>
        <dbReference type="ARBA" id="ARBA00022801"/>
    </source>
</evidence>
<feature type="site" description="Important for substrate specificity" evidence="4">
    <location>
        <position position="18"/>
    </location>
</feature>
<dbReference type="EC" id="3.6.1.9" evidence="4"/>
<dbReference type="GO" id="GO:0036218">
    <property type="term" value="F:dTTP diphosphatase activity"/>
    <property type="evidence" value="ECO:0007669"/>
    <property type="project" value="RHEA"/>
</dbReference>
<keyword evidence="2 4" id="KW-0378">Hydrolase</keyword>
<dbReference type="Gene3D" id="3.90.950.10">
    <property type="match status" value="1"/>
</dbReference>
<dbReference type="InterPro" id="IPR003697">
    <property type="entry name" value="Maf-like"/>
</dbReference>
<dbReference type="GO" id="GO:0005737">
    <property type="term" value="C:cytoplasm"/>
    <property type="evidence" value="ECO:0007669"/>
    <property type="project" value="UniProtKB-SubCell"/>
</dbReference>
<comment type="similarity">
    <text evidence="4">Belongs to the Maf family. YhdE subfamily.</text>
</comment>
<evidence type="ECO:0000256" key="3">
    <source>
        <dbReference type="ARBA" id="ARBA00023080"/>
    </source>
</evidence>
<comment type="subcellular location">
    <subcellularLocation>
        <location evidence="4">Cytoplasm</location>
    </subcellularLocation>
</comment>
<evidence type="ECO:0000313" key="6">
    <source>
        <dbReference type="Proteomes" id="UP000030146"/>
    </source>
</evidence>
<comment type="caution">
    <text evidence="4">Lacks conserved residue(s) required for the propagation of feature annotation.</text>
</comment>
<comment type="catalytic activity">
    <reaction evidence="4">
        <text>dTTP + H2O = dTMP + diphosphate + H(+)</text>
        <dbReference type="Rhea" id="RHEA:28534"/>
        <dbReference type="ChEBI" id="CHEBI:15377"/>
        <dbReference type="ChEBI" id="CHEBI:15378"/>
        <dbReference type="ChEBI" id="CHEBI:33019"/>
        <dbReference type="ChEBI" id="CHEBI:37568"/>
        <dbReference type="ChEBI" id="CHEBI:63528"/>
        <dbReference type="EC" id="3.6.1.9"/>
    </reaction>
</comment>
<proteinExistence type="inferred from homology"/>
<dbReference type="PIRSF" id="PIRSF006305">
    <property type="entry name" value="Maf"/>
    <property type="match status" value="1"/>
</dbReference>
<dbReference type="GO" id="GO:0009117">
    <property type="term" value="P:nucleotide metabolic process"/>
    <property type="evidence" value="ECO:0007669"/>
    <property type="project" value="UniProtKB-KW"/>
</dbReference>
<sequence>MLDNLKKYKIVLGSQSPRRKELLSGLDIRFEQKAMPDIAEDYPADLDPEKVPLYLARMKAEAYRSKGLMQDTTLLITADTVVIINGAILGKPQDREEAARMLRTLSGRTHQVVTGVCVSHRSETRAFSCSSLVTFAHLSDEEIDYYLERYRPYDKAGSYGIQEWIGYIAIQRVEGSFYNVMGLPVHLLYNELKDFGESN</sequence>
<dbReference type="Proteomes" id="UP000030146">
    <property type="component" value="Unassembled WGS sequence"/>
</dbReference>
<dbReference type="CDD" id="cd00555">
    <property type="entry name" value="Maf"/>
    <property type="match status" value="1"/>
</dbReference>
<evidence type="ECO:0000256" key="1">
    <source>
        <dbReference type="ARBA" id="ARBA00001968"/>
    </source>
</evidence>
<organism evidence="5 6">
    <name type="scientific">Porphyromonas gulae</name>
    <dbReference type="NCBI Taxonomy" id="111105"/>
    <lineage>
        <taxon>Bacteria</taxon>
        <taxon>Pseudomonadati</taxon>
        <taxon>Bacteroidota</taxon>
        <taxon>Bacteroidia</taxon>
        <taxon>Bacteroidales</taxon>
        <taxon>Porphyromonadaceae</taxon>
        <taxon>Porphyromonas</taxon>
    </lineage>
</organism>
<evidence type="ECO:0000256" key="4">
    <source>
        <dbReference type="HAMAP-Rule" id="MF_00528"/>
    </source>
</evidence>
<dbReference type="EMBL" id="JRAK01000004">
    <property type="protein sequence ID" value="KGN95245.1"/>
    <property type="molecule type" value="Genomic_DNA"/>
</dbReference>
<dbReference type="PANTHER" id="PTHR43213">
    <property type="entry name" value="BIFUNCTIONAL DTTP/UTP PYROPHOSPHATASE/METHYLTRANSFERASE PROTEIN-RELATED"/>
    <property type="match status" value="1"/>
</dbReference>
<comment type="catalytic activity">
    <reaction evidence="4">
        <text>UTP + H2O = UMP + diphosphate + H(+)</text>
        <dbReference type="Rhea" id="RHEA:29395"/>
        <dbReference type="ChEBI" id="CHEBI:15377"/>
        <dbReference type="ChEBI" id="CHEBI:15378"/>
        <dbReference type="ChEBI" id="CHEBI:33019"/>
        <dbReference type="ChEBI" id="CHEBI:46398"/>
        <dbReference type="ChEBI" id="CHEBI:57865"/>
        <dbReference type="EC" id="3.6.1.9"/>
    </reaction>
</comment>
<accession>A0A0A2DQW5</accession>
<gene>
    <name evidence="5" type="ORF">HR15_00165</name>
</gene>
<dbReference type="PANTHER" id="PTHR43213:SF5">
    <property type="entry name" value="BIFUNCTIONAL DTTP_UTP PYROPHOSPHATASE_METHYLTRANSFERASE PROTEIN-RELATED"/>
    <property type="match status" value="1"/>
</dbReference>
<reference evidence="5 6" key="1">
    <citation type="submission" date="2014-08" db="EMBL/GenBank/DDBJ databases">
        <title>Porphyromonas gulae strain:COT-052_OH3439 Genome sequencing.</title>
        <authorList>
            <person name="Wallis C."/>
            <person name="Deusch O."/>
            <person name="O'Flynn C."/>
            <person name="Davis I."/>
            <person name="Jospin G."/>
            <person name="Darling A.E."/>
            <person name="Coil D.A."/>
            <person name="Alexiev A."/>
            <person name="Horsfall A."/>
            <person name="Kirkwood N."/>
            <person name="Harris S."/>
            <person name="Eisen J.A."/>
        </authorList>
    </citation>
    <scope>NUCLEOTIDE SEQUENCE [LARGE SCALE GENOMIC DNA]</scope>
    <source>
        <strain evidence="6">COT-052 OH3439</strain>
    </source>
</reference>
<dbReference type="Pfam" id="PF02545">
    <property type="entry name" value="Maf"/>
    <property type="match status" value="1"/>
</dbReference>
<feature type="active site" description="Proton acceptor" evidence="4">
    <location>
        <position position="79"/>
    </location>
</feature>
<comment type="function">
    <text evidence="4">Nucleoside triphosphate pyrophosphatase that hydrolyzes dTTP and UTP. May have a dual role in cell division arrest and in preventing the incorporation of modified nucleotides into cellular nucleic acids.</text>
</comment>
<dbReference type="InterPro" id="IPR029001">
    <property type="entry name" value="ITPase-like_fam"/>
</dbReference>
<feature type="site" description="Important for substrate specificity" evidence="4">
    <location>
        <position position="162"/>
    </location>
</feature>
<keyword evidence="4" id="KW-0963">Cytoplasm</keyword>
<comment type="caution">
    <text evidence="5">The sequence shown here is derived from an EMBL/GenBank/DDBJ whole genome shotgun (WGS) entry which is preliminary data.</text>
</comment>
<name>A0A0A2DQW5_9PORP</name>
<dbReference type="RefSeq" id="WP_039422868.1">
    <property type="nucleotide sequence ID" value="NZ_JRAJ01000010.1"/>
</dbReference>
<protein>
    <recommendedName>
        <fullName evidence="4">dTTP/UTP pyrophosphatase</fullName>
        <shortName evidence="4">dTTPase/UTPase</shortName>
        <ecNumber evidence="4">3.6.1.9</ecNumber>
    </recommendedName>
    <alternativeName>
        <fullName evidence="4">Nucleoside triphosphate pyrophosphatase</fullName>
    </alternativeName>
    <alternativeName>
        <fullName evidence="4">Nucleotide pyrophosphatase</fullName>
        <shortName evidence="4">Nucleotide PPase</shortName>
    </alternativeName>
</protein>
<keyword evidence="3 4" id="KW-0546">Nucleotide metabolism</keyword>
<dbReference type="PATRIC" id="fig|111105.18.peg.2004"/>
<dbReference type="AlphaFoldDB" id="A0A0A2DQW5"/>
<dbReference type="GO" id="GO:0036221">
    <property type="term" value="F:UTP diphosphatase activity"/>
    <property type="evidence" value="ECO:0007669"/>
    <property type="project" value="RHEA"/>
</dbReference>
<evidence type="ECO:0000313" key="5">
    <source>
        <dbReference type="EMBL" id="KGN95245.1"/>
    </source>
</evidence>
<dbReference type="HAMAP" id="MF_00528">
    <property type="entry name" value="Maf"/>
    <property type="match status" value="1"/>
</dbReference>
<feature type="site" description="Important for substrate specificity" evidence="4">
    <location>
        <position position="80"/>
    </location>
</feature>
<dbReference type="NCBIfam" id="TIGR00172">
    <property type="entry name" value="maf"/>
    <property type="match status" value="1"/>
</dbReference>
<dbReference type="SUPFAM" id="SSF52972">
    <property type="entry name" value="ITPase-like"/>
    <property type="match status" value="1"/>
</dbReference>
<keyword evidence="6" id="KW-1185">Reference proteome</keyword>
<comment type="cofactor">
    <cofactor evidence="1 4">
        <name>a divalent metal cation</name>
        <dbReference type="ChEBI" id="CHEBI:60240"/>
    </cofactor>
</comment>